<accession>A0A6L9LDD1</accession>
<keyword evidence="3" id="KW-1185">Reference proteome</keyword>
<keyword evidence="1" id="KW-0812">Transmembrane</keyword>
<proteinExistence type="predicted"/>
<evidence type="ECO:0000256" key="1">
    <source>
        <dbReference type="SAM" id="Phobius"/>
    </source>
</evidence>
<sequence length="154" mass="17406">MDTTILPLLIAFGGLFFGALFLFIGWYFWYDGRDLRSNGLTVTATILKKFQKADQGVRGLLQSYYAQCQFYDSSGEAHEVDVYMNSSLWYQVREGATTQLTYVPDELDEPMPGSRSNWEVRGVFGIGLMALGMLLILFLTIGGIQEWLSVNDVF</sequence>
<evidence type="ECO:0000313" key="2">
    <source>
        <dbReference type="EMBL" id="NDU97402.1"/>
    </source>
</evidence>
<keyword evidence="1" id="KW-0472">Membrane</keyword>
<dbReference type="AlphaFoldDB" id="A0A6L9LDD1"/>
<evidence type="ECO:0000313" key="3">
    <source>
        <dbReference type="Proteomes" id="UP000474175"/>
    </source>
</evidence>
<protein>
    <submittedName>
        <fullName evidence="2">DUF3592 domain-containing protein</fullName>
    </submittedName>
</protein>
<keyword evidence="1" id="KW-1133">Transmembrane helix</keyword>
<feature type="transmembrane region" description="Helical" evidence="1">
    <location>
        <begin position="6"/>
        <end position="29"/>
    </location>
</feature>
<gene>
    <name evidence="2" type="ORF">GK108_21135</name>
</gene>
<dbReference type="Proteomes" id="UP000474175">
    <property type="component" value="Unassembled WGS sequence"/>
</dbReference>
<feature type="transmembrane region" description="Helical" evidence="1">
    <location>
        <begin position="123"/>
        <end position="144"/>
    </location>
</feature>
<dbReference type="RefSeq" id="WP_163952811.1">
    <property type="nucleotide sequence ID" value="NZ_JAAFZH010000011.1"/>
</dbReference>
<organism evidence="2 3">
    <name type="scientific">Spirosoma terrae</name>
    <dbReference type="NCBI Taxonomy" id="1968276"/>
    <lineage>
        <taxon>Bacteria</taxon>
        <taxon>Pseudomonadati</taxon>
        <taxon>Bacteroidota</taxon>
        <taxon>Cytophagia</taxon>
        <taxon>Cytophagales</taxon>
        <taxon>Cytophagaceae</taxon>
        <taxon>Spirosoma</taxon>
    </lineage>
</organism>
<name>A0A6L9LDD1_9BACT</name>
<dbReference type="EMBL" id="JAAFZH010000011">
    <property type="protein sequence ID" value="NDU97402.1"/>
    <property type="molecule type" value="Genomic_DNA"/>
</dbReference>
<reference evidence="2 3" key="1">
    <citation type="submission" date="2020-02" db="EMBL/GenBank/DDBJ databases">
        <title>Draft genome sequence of two Spirosoma agri KCTC 52727 and Spirosoma terrae KCTC 52035.</title>
        <authorList>
            <person name="Rojas J."/>
            <person name="Ambika Manirajan B."/>
            <person name="Suarez C."/>
            <person name="Ratering S."/>
            <person name="Schnell S."/>
        </authorList>
    </citation>
    <scope>NUCLEOTIDE SEQUENCE [LARGE SCALE GENOMIC DNA]</scope>
    <source>
        <strain evidence="2 3">KCTC 52035</strain>
    </source>
</reference>
<comment type="caution">
    <text evidence="2">The sequence shown here is derived from an EMBL/GenBank/DDBJ whole genome shotgun (WGS) entry which is preliminary data.</text>
</comment>